<dbReference type="GO" id="GO:0016740">
    <property type="term" value="F:transferase activity"/>
    <property type="evidence" value="ECO:0007669"/>
    <property type="project" value="UniProtKB-KW"/>
</dbReference>
<evidence type="ECO:0000256" key="1">
    <source>
        <dbReference type="ARBA" id="ARBA00009861"/>
    </source>
</evidence>
<dbReference type="InterPro" id="IPR023213">
    <property type="entry name" value="CAT-like_dom_sf"/>
</dbReference>
<dbReference type="AlphaFoldDB" id="A0AAP0BZ90"/>
<evidence type="ECO:0000256" key="2">
    <source>
        <dbReference type="ARBA" id="ARBA00022679"/>
    </source>
</evidence>
<comment type="similarity">
    <text evidence="1">Belongs to the plant acyltransferase family.</text>
</comment>
<sequence>MQLAAYIFPSKLLYILSFTNTNISLASEPRTANCELRTANCELRTANCECMAASSPLRFSVRRAKPVLVAPAAPTPRELKRLSDIDDQEGLRFQIPIIQFYRHVSSMDGRDPASVVRDALARSLVFYYPFAGRLREGDGRKIFVDCTGEGVLFIEADADVELEEFGDSLQPPFPCMEELLFDVDGSSAVLDAPLLLIQVTRLRCGGFIFALRLNHTMADAAGLVQLMNAVGELARGAVAPRVLPVWCREIFQGKPAPTGRPSLAHREYDVVPNTNATIIPVDEMDHRSFFFGPRELAALRRLLPPHLRRATSTFELLAACIWRARTLALQPTNPDEEYRIICVVSARGHPGFDLPAGYYGNAFAFPTAVATARELRLRPLAYAVEIVKKTKSHFSLDYLRSVADFLVAKGRPHFTVVRTYVVSDVTRAGFPDVDFGWGKAVYGGPAKGGVGAIPGVSSFFVPFVSASGEKGIVVPVCLPAAAMERFSREIERLVGDEIGEEQRKAASIRSTL</sequence>
<protein>
    <submittedName>
        <fullName evidence="3">Benzyl alcohol O-benzoyltransferase</fullName>
    </submittedName>
</protein>
<reference evidence="3 4" key="1">
    <citation type="journal article" date="2022" name="Nat. Plants">
        <title>Genomes of leafy and leafless Platanthera orchids illuminate the evolution of mycoheterotrophy.</title>
        <authorList>
            <person name="Li M.H."/>
            <person name="Liu K.W."/>
            <person name="Li Z."/>
            <person name="Lu H.C."/>
            <person name="Ye Q.L."/>
            <person name="Zhang D."/>
            <person name="Wang J.Y."/>
            <person name="Li Y.F."/>
            <person name="Zhong Z.M."/>
            <person name="Liu X."/>
            <person name="Yu X."/>
            <person name="Liu D.K."/>
            <person name="Tu X.D."/>
            <person name="Liu B."/>
            <person name="Hao Y."/>
            <person name="Liao X.Y."/>
            <person name="Jiang Y.T."/>
            <person name="Sun W.H."/>
            <person name="Chen J."/>
            <person name="Chen Y.Q."/>
            <person name="Ai Y."/>
            <person name="Zhai J.W."/>
            <person name="Wu S.S."/>
            <person name="Zhou Z."/>
            <person name="Hsiao Y.Y."/>
            <person name="Wu W.L."/>
            <person name="Chen Y.Y."/>
            <person name="Lin Y.F."/>
            <person name="Hsu J.L."/>
            <person name="Li C.Y."/>
            <person name="Wang Z.W."/>
            <person name="Zhao X."/>
            <person name="Zhong W.Y."/>
            <person name="Ma X.K."/>
            <person name="Ma L."/>
            <person name="Huang J."/>
            <person name="Chen G.Z."/>
            <person name="Huang M.Z."/>
            <person name="Huang L."/>
            <person name="Peng D.H."/>
            <person name="Luo Y.B."/>
            <person name="Zou S.Q."/>
            <person name="Chen S.P."/>
            <person name="Lan S."/>
            <person name="Tsai W.C."/>
            <person name="Van de Peer Y."/>
            <person name="Liu Z.J."/>
        </authorList>
    </citation>
    <scope>NUCLEOTIDE SEQUENCE [LARGE SCALE GENOMIC DNA]</scope>
    <source>
        <strain evidence="3">Lor287</strain>
    </source>
</reference>
<dbReference type="EMBL" id="JBBWWQ010000002">
    <property type="protein sequence ID" value="KAK8955079.1"/>
    <property type="molecule type" value="Genomic_DNA"/>
</dbReference>
<keyword evidence="2" id="KW-0808">Transferase</keyword>
<proteinExistence type="inferred from homology"/>
<dbReference type="PANTHER" id="PTHR31147:SF66">
    <property type="entry name" value="OS05G0315700 PROTEIN"/>
    <property type="match status" value="1"/>
</dbReference>
<evidence type="ECO:0000313" key="4">
    <source>
        <dbReference type="Proteomes" id="UP001418222"/>
    </source>
</evidence>
<dbReference type="Pfam" id="PF02458">
    <property type="entry name" value="Transferase"/>
    <property type="match status" value="1"/>
</dbReference>
<dbReference type="InterPro" id="IPR050898">
    <property type="entry name" value="Plant_acyltransferase"/>
</dbReference>
<accession>A0AAP0BZ90</accession>
<dbReference type="PANTHER" id="PTHR31147">
    <property type="entry name" value="ACYL TRANSFERASE 4"/>
    <property type="match status" value="1"/>
</dbReference>
<name>A0AAP0BZ90_9ASPA</name>
<organism evidence="3 4">
    <name type="scientific">Platanthera zijinensis</name>
    <dbReference type="NCBI Taxonomy" id="2320716"/>
    <lineage>
        <taxon>Eukaryota</taxon>
        <taxon>Viridiplantae</taxon>
        <taxon>Streptophyta</taxon>
        <taxon>Embryophyta</taxon>
        <taxon>Tracheophyta</taxon>
        <taxon>Spermatophyta</taxon>
        <taxon>Magnoliopsida</taxon>
        <taxon>Liliopsida</taxon>
        <taxon>Asparagales</taxon>
        <taxon>Orchidaceae</taxon>
        <taxon>Orchidoideae</taxon>
        <taxon>Orchideae</taxon>
        <taxon>Orchidinae</taxon>
        <taxon>Platanthera</taxon>
    </lineage>
</organism>
<dbReference type="Gene3D" id="3.30.559.10">
    <property type="entry name" value="Chloramphenicol acetyltransferase-like domain"/>
    <property type="match status" value="2"/>
</dbReference>
<dbReference type="Proteomes" id="UP001418222">
    <property type="component" value="Unassembled WGS sequence"/>
</dbReference>
<keyword evidence="4" id="KW-1185">Reference proteome</keyword>
<comment type="caution">
    <text evidence="3">The sequence shown here is derived from an EMBL/GenBank/DDBJ whole genome shotgun (WGS) entry which is preliminary data.</text>
</comment>
<evidence type="ECO:0000313" key="3">
    <source>
        <dbReference type="EMBL" id="KAK8955079.1"/>
    </source>
</evidence>
<gene>
    <name evidence="3" type="primary">HSR201</name>
    <name evidence="3" type="ORF">KSP39_PZI001923</name>
</gene>